<dbReference type="EMBL" id="JPKY01000068">
    <property type="protein sequence ID" value="KFH43483.1"/>
    <property type="molecule type" value="Genomic_DNA"/>
</dbReference>
<dbReference type="InterPro" id="IPR036191">
    <property type="entry name" value="RRF_sf"/>
</dbReference>
<gene>
    <name evidence="7" type="ORF">ACRE_057510</name>
</gene>
<dbReference type="GO" id="GO:0005739">
    <property type="term" value="C:mitochondrion"/>
    <property type="evidence" value="ECO:0007669"/>
    <property type="project" value="TreeGrafter"/>
</dbReference>
<comment type="caution">
    <text evidence="7">The sequence shown here is derived from an EMBL/GenBank/DDBJ whole genome shotgun (WGS) entry which is preliminary data.</text>
</comment>
<dbReference type="InterPro" id="IPR023584">
    <property type="entry name" value="Ribosome_recyc_fac_dom"/>
</dbReference>
<reference evidence="8" key="1">
    <citation type="journal article" date="2014" name="Genome Announc.">
        <title>Genome sequence and annotation of Acremonium chrysogenum, producer of the beta-lactam antibiotic cephalosporin C.</title>
        <authorList>
            <person name="Terfehr D."/>
            <person name="Dahlmann T.A."/>
            <person name="Specht T."/>
            <person name="Zadra I."/>
            <person name="Kuernsteiner H."/>
            <person name="Kueck U."/>
        </authorList>
    </citation>
    <scope>NUCLEOTIDE SEQUENCE [LARGE SCALE GENOMIC DNA]</scope>
    <source>
        <strain evidence="8">ATCC 11550 / CBS 779.69 / DSM 880 / IAM 14645 / JCM 23072 / IMI 49137</strain>
    </source>
</reference>
<dbReference type="GO" id="GO:0006412">
    <property type="term" value="P:translation"/>
    <property type="evidence" value="ECO:0007669"/>
    <property type="project" value="UniProtKB-KW"/>
</dbReference>
<keyword evidence="8" id="KW-1185">Reference proteome</keyword>
<dbReference type="Proteomes" id="UP000029964">
    <property type="component" value="Unassembled WGS sequence"/>
</dbReference>
<name>A0A086T2A1_HAPC1</name>
<evidence type="ECO:0000256" key="1">
    <source>
        <dbReference type="ARBA" id="ARBA00005912"/>
    </source>
</evidence>
<feature type="compositionally biased region" description="Basic and acidic residues" evidence="5">
    <location>
        <begin position="61"/>
        <end position="73"/>
    </location>
</feature>
<keyword evidence="2" id="KW-0648">Protein biosynthesis</keyword>
<dbReference type="AlphaFoldDB" id="A0A086T2A1"/>
<dbReference type="STRING" id="857340.A0A086T2A1"/>
<proteinExistence type="inferred from homology"/>
<feature type="coiled-coil region" evidence="4">
    <location>
        <begin position="259"/>
        <end position="291"/>
    </location>
</feature>
<accession>A0A086T2A1</accession>
<sequence>MHYLSPHTDEANNPSCLPPSSTLRTASRRASPSPLLAIRPFSLSPSLHKKRKVAAPSNSPIRKDAPAPSKDHSSNSNNSAASSSSSGPHPDPENPLDFSSVTAAFAVQDAHFKSQLHALLHGGRFNPDSIGALPVTVKSSSSGTTDDGGGIESFPLRELAQVVPRSGRTISLLVNDREYIKPIMSAVQASPDFNQQPQRSEDNDLELLLRVEMERREDLLRRLRDVTQTWRDRVRHARTKHDKVLKDWKKNKVLTADMARKAETELQKVQNKKMKEIDEEEARAVKQLERNSS</sequence>
<dbReference type="PANTHER" id="PTHR20982:SF3">
    <property type="entry name" value="MITOCHONDRIAL RIBOSOME RECYCLING FACTOR PSEUDO 1"/>
    <property type="match status" value="1"/>
</dbReference>
<dbReference type="Gene3D" id="3.30.1360.40">
    <property type="match status" value="1"/>
</dbReference>
<feature type="compositionally biased region" description="Low complexity" evidence="5">
    <location>
        <begin position="18"/>
        <end position="35"/>
    </location>
</feature>
<keyword evidence="4" id="KW-0175">Coiled coil</keyword>
<evidence type="ECO:0000313" key="8">
    <source>
        <dbReference type="Proteomes" id="UP000029964"/>
    </source>
</evidence>
<evidence type="ECO:0000256" key="4">
    <source>
        <dbReference type="SAM" id="Coils"/>
    </source>
</evidence>
<comment type="similarity">
    <text evidence="1">Belongs to the RRF family.</text>
</comment>
<feature type="compositionally biased region" description="Low complexity" evidence="5">
    <location>
        <begin position="74"/>
        <end position="86"/>
    </location>
</feature>
<protein>
    <submittedName>
        <fullName evidence="7">Ribosome-recycling factor-like protein</fullName>
    </submittedName>
</protein>
<dbReference type="PANTHER" id="PTHR20982">
    <property type="entry name" value="RIBOSOME RECYCLING FACTOR"/>
    <property type="match status" value="1"/>
</dbReference>
<evidence type="ECO:0000256" key="5">
    <source>
        <dbReference type="SAM" id="MobiDB-lite"/>
    </source>
</evidence>
<dbReference type="Gene3D" id="1.10.132.20">
    <property type="entry name" value="Ribosome-recycling factor"/>
    <property type="match status" value="1"/>
</dbReference>
<dbReference type="GO" id="GO:0043023">
    <property type="term" value="F:ribosomal large subunit binding"/>
    <property type="evidence" value="ECO:0007669"/>
    <property type="project" value="TreeGrafter"/>
</dbReference>
<evidence type="ECO:0000259" key="6">
    <source>
        <dbReference type="Pfam" id="PF01765"/>
    </source>
</evidence>
<dbReference type="Pfam" id="PF01765">
    <property type="entry name" value="RRF"/>
    <property type="match status" value="1"/>
</dbReference>
<organism evidence="7 8">
    <name type="scientific">Hapsidospora chrysogenum (strain ATCC 11550 / CBS 779.69 / DSM 880 / IAM 14645 / JCM 23072 / IMI 49137)</name>
    <name type="common">Acremonium chrysogenum</name>
    <dbReference type="NCBI Taxonomy" id="857340"/>
    <lineage>
        <taxon>Eukaryota</taxon>
        <taxon>Fungi</taxon>
        <taxon>Dikarya</taxon>
        <taxon>Ascomycota</taxon>
        <taxon>Pezizomycotina</taxon>
        <taxon>Sordariomycetes</taxon>
        <taxon>Hypocreomycetidae</taxon>
        <taxon>Hypocreales</taxon>
        <taxon>Bionectriaceae</taxon>
        <taxon>Hapsidospora</taxon>
    </lineage>
</organism>
<feature type="region of interest" description="Disordered" evidence="5">
    <location>
        <begin position="1"/>
        <end position="97"/>
    </location>
</feature>
<dbReference type="HOGENOM" id="CLU_072873_1_0_1"/>
<comment type="function">
    <text evidence="3">Necessary for protein synthesis in mitochondria. Functions as a ribosome recycling factor in mitochondria.</text>
</comment>
<dbReference type="OrthoDB" id="407355at2759"/>
<dbReference type="InterPro" id="IPR002661">
    <property type="entry name" value="Ribosome_recyc_fac"/>
</dbReference>
<evidence type="ECO:0000256" key="3">
    <source>
        <dbReference type="ARBA" id="ARBA00024909"/>
    </source>
</evidence>
<evidence type="ECO:0000256" key="2">
    <source>
        <dbReference type="ARBA" id="ARBA00022917"/>
    </source>
</evidence>
<feature type="domain" description="Ribosome recycling factor" evidence="6">
    <location>
        <begin position="113"/>
        <end position="288"/>
    </location>
</feature>
<evidence type="ECO:0000313" key="7">
    <source>
        <dbReference type="EMBL" id="KFH43483.1"/>
    </source>
</evidence>
<dbReference type="SUPFAM" id="SSF55194">
    <property type="entry name" value="Ribosome recycling factor, RRF"/>
    <property type="match status" value="1"/>
</dbReference>